<reference evidence="1" key="1">
    <citation type="submission" date="2022-10" db="EMBL/GenBank/DDBJ databases">
        <title>The WGS of Solirubrobacter phytolaccae KCTC 29190.</title>
        <authorList>
            <person name="Jiang Z."/>
        </authorList>
    </citation>
    <scope>NUCLEOTIDE SEQUENCE</scope>
    <source>
        <strain evidence="1">KCTC 29190</strain>
    </source>
</reference>
<comment type="caution">
    <text evidence="1">The sequence shown here is derived from an EMBL/GenBank/DDBJ whole genome shotgun (WGS) entry which is preliminary data.</text>
</comment>
<keyword evidence="2" id="KW-1185">Reference proteome</keyword>
<dbReference type="InterPro" id="IPR021725">
    <property type="entry name" value="Cdd1"/>
</dbReference>
<evidence type="ECO:0000313" key="1">
    <source>
        <dbReference type="EMBL" id="MDA0183485.1"/>
    </source>
</evidence>
<proteinExistence type="predicted"/>
<organism evidence="1 2">
    <name type="scientific">Solirubrobacter phytolaccae</name>
    <dbReference type="NCBI Taxonomy" id="1404360"/>
    <lineage>
        <taxon>Bacteria</taxon>
        <taxon>Bacillati</taxon>
        <taxon>Actinomycetota</taxon>
        <taxon>Thermoleophilia</taxon>
        <taxon>Solirubrobacterales</taxon>
        <taxon>Solirubrobacteraceae</taxon>
        <taxon>Solirubrobacter</taxon>
    </lineage>
</organism>
<accession>A0A9X3SDB1</accession>
<dbReference type="Proteomes" id="UP001147653">
    <property type="component" value="Unassembled WGS sequence"/>
</dbReference>
<protein>
    <submittedName>
        <fullName evidence="1">Helix-hairpin-helix domain-containing protein</fullName>
    </submittedName>
</protein>
<name>A0A9X3SDB1_9ACTN</name>
<evidence type="ECO:0000313" key="2">
    <source>
        <dbReference type="Proteomes" id="UP001147653"/>
    </source>
</evidence>
<sequence length="83" mass="9492">MADVLTTIPNVGPKVAARLRRLGVERVEDLRGADPEELFERTCAMEGRQEDPCLLDTYHAAVDYATTGEARPWWEYSRERLAR</sequence>
<dbReference type="Gene3D" id="1.10.150.20">
    <property type="entry name" value="5' to 3' exonuclease, C-terminal subdomain"/>
    <property type="match status" value="1"/>
</dbReference>
<dbReference type="RefSeq" id="WP_270027873.1">
    <property type="nucleotide sequence ID" value="NZ_JAPDDP010000054.1"/>
</dbReference>
<dbReference type="AlphaFoldDB" id="A0A9X3SDB1"/>
<dbReference type="EMBL" id="JAPDDP010000054">
    <property type="protein sequence ID" value="MDA0183485.1"/>
    <property type="molecule type" value="Genomic_DNA"/>
</dbReference>
<gene>
    <name evidence="1" type="ORF">OJ997_24465</name>
</gene>
<dbReference type="Pfam" id="PF11731">
    <property type="entry name" value="Cdd1"/>
    <property type="match status" value="1"/>
</dbReference>